<protein>
    <submittedName>
        <fullName evidence="1">Uncharacterized protein</fullName>
    </submittedName>
</protein>
<dbReference type="Proteomes" id="UP001549366">
    <property type="component" value="Unassembled WGS sequence"/>
</dbReference>
<organism evidence="1 2">
    <name type="scientific">Endozoicomonas lisbonensis</name>
    <dbReference type="NCBI Taxonomy" id="3120522"/>
    <lineage>
        <taxon>Bacteria</taxon>
        <taxon>Pseudomonadati</taxon>
        <taxon>Pseudomonadota</taxon>
        <taxon>Gammaproteobacteria</taxon>
        <taxon>Oceanospirillales</taxon>
        <taxon>Endozoicomonadaceae</taxon>
        <taxon>Endozoicomonas</taxon>
    </lineage>
</organism>
<dbReference type="EMBL" id="JBEWTB010000002">
    <property type="protein sequence ID" value="MET4755981.1"/>
    <property type="molecule type" value="Genomic_DNA"/>
</dbReference>
<evidence type="ECO:0000313" key="2">
    <source>
        <dbReference type="Proteomes" id="UP001549366"/>
    </source>
</evidence>
<reference evidence="1 2" key="1">
    <citation type="submission" date="2024-06" db="EMBL/GenBank/DDBJ databases">
        <title>Genomic Encyclopedia of Type Strains, Phase V (KMG-V): Genome sequencing to study the core and pangenomes of soil and plant-associated prokaryotes.</title>
        <authorList>
            <person name="Whitman W."/>
        </authorList>
    </citation>
    <scope>NUCLEOTIDE SEQUENCE [LARGE SCALE GENOMIC DNA]</scope>
    <source>
        <strain evidence="1 2">NE40</strain>
    </source>
</reference>
<comment type="caution">
    <text evidence="1">The sequence shown here is derived from an EMBL/GenBank/DDBJ whole genome shotgun (WGS) entry which is preliminary data.</text>
</comment>
<keyword evidence="2" id="KW-1185">Reference proteome</keyword>
<name>A0ABV2SDZ2_9GAMM</name>
<sequence>MVLLSLLLFAGLLRADQINDNRCWCLSGSKTPNGPEEMVRSVGSYLPEYSNHAIIYTFRFLHESRCGSAKSKRYMNIDFGALSCRPQRPVQVAYTAPDGRVVYAYFEDIKASFFQTLTPEKKALILSKSPCLVHSDDLFDRTVRDVWRRILSFWDQPEKGEALLKSSQAARFMVADYVLGFSPPANAYQFPRRYESDDENYRTEDGYFLGEAVDQVALVSQINALRVGQVWLMEESVESATGIYNRYHLCVIYIGGGLFLLLVNQKEQYFLNIDDFIMLVNNTSQSDRKYKWKAAMVRTSNGYESFSLKRTGSHPGSVTDFFASKVNR</sequence>
<proteinExistence type="predicted"/>
<gene>
    <name evidence="1" type="ORF">V5J35_001173</name>
</gene>
<accession>A0ABV2SDZ2</accession>
<evidence type="ECO:0000313" key="1">
    <source>
        <dbReference type="EMBL" id="MET4755981.1"/>
    </source>
</evidence>